<dbReference type="Gene3D" id="1.10.1610.10">
    <property type="match status" value="1"/>
</dbReference>
<evidence type="ECO:0000256" key="3">
    <source>
        <dbReference type="ARBA" id="ARBA00007110"/>
    </source>
</evidence>
<dbReference type="KEGG" id="kqi:F1D05_03535"/>
<reference evidence="12 13" key="2">
    <citation type="journal article" date="2020" name="Microbiol. Resour. Announc.">
        <title>Antarctic desert soil bacteria exhibit high novel natural product potential, evaluated through long-read genome sequencing and comparative genomics.</title>
        <authorList>
            <person name="Benaud N."/>
            <person name="Edwards R.J."/>
            <person name="Amos T.G."/>
            <person name="D'Agostino P.M."/>
            <person name="Gutierrez-Chavez C."/>
            <person name="Montgomery K."/>
            <person name="Nicetic I."/>
            <person name="Ferrari B.C."/>
        </authorList>
    </citation>
    <scope>NUCLEOTIDE SEQUENCE [LARGE SCALE GENOMIC DNA]</scope>
    <source>
        <strain evidence="12 13">SPB151</strain>
    </source>
</reference>
<dbReference type="Pfam" id="PF02277">
    <property type="entry name" value="DBI_PRT"/>
    <property type="match status" value="1"/>
</dbReference>
<dbReference type="NCBIfam" id="NF000996">
    <property type="entry name" value="PRK00105.1"/>
    <property type="match status" value="1"/>
</dbReference>
<feature type="active site" description="Proton acceptor" evidence="11">
    <location>
        <position position="368"/>
    </location>
</feature>
<dbReference type="AlphaFoldDB" id="A0A7G6WT35"/>
<dbReference type="InterPro" id="IPR036087">
    <property type="entry name" value="Nict_dMeBzImd_PRibTrfase_sf"/>
</dbReference>
<evidence type="ECO:0000256" key="2">
    <source>
        <dbReference type="ARBA" id="ARBA00005049"/>
    </source>
</evidence>
<evidence type="ECO:0000256" key="5">
    <source>
        <dbReference type="ARBA" id="ARBA00015486"/>
    </source>
</evidence>
<dbReference type="InterPro" id="IPR017846">
    <property type="entry name" value="Nict_dMeBzImd_PRibTrfase_bact"/>
</dbReference>
<evidence type="ECO:0000256" key="7">
    <source>
        <dbReference type="ARBA" id="ARBA00022676"/>
    </source>
</evidence>
<dbReference type="Gene3D" id="3.40.50.10210">
    <property type="match status" value="1"/>
</dbReference>
<dbReference type="InterPro" id="IPR003200">
    <property type="entry name" value="Nict_dMeBzImd_PRibTrfase"/>
</dbReference>
<keyword evidence="7 11" id="KW-0328">Glycosyltransferase</keyword>
<proteinExistence type="inferred from homology"/>
<comment type="pathway">
    <text evidence="2 11">Nucleoside biosynthesis; alpha-ribazole biosynthesis; alpha-ribazole from 5,6-dimethylbenzimidazole: step 1/2.</text>
</comment>
<dbReference type="SUPFAM" id="SSF52733">
    <property type="entry name" value="Nicotinate mononucleotide:5,6-dimethylbenzimidazole phosphoribosyltransferase (CobT)"/>
    <property type="match status" value="1"/>
</dbReference>
<dbReference type="NCBIfam" id="TIGR03160">
    <property type="entry name" value="cobT_DBIPRT"/>
    <property type="match status" value="1"/>
</dbReference>
<evidence type="ECO:0000256" key="4">
    <source>
        <dbReference type="ARBA" id="ARBA00011991"/>
    </source>
</evidence>
<evidence type="ECO:0000256" key="10">
    <source>
        <dbReference type="ARBA" id="ARBA00047340"/>
    </source>
</evidence>
<keyword evidence="13" id="KW-1185">Reference proteome</keyword>
<evidence type="ECO:0000256" key="8">
    <source>
        <dbReference type="ARBA" id="ARBA00022679"/>
    </source>
</evidence>
<organism evidence="12 13">
    <name type="scientific">Kribbella qitaiheensis</name>
    <dbReference type="NCBI Taxonomy" id="1544730"/>
    <lineage>
        <taxon>Bacteria</taxon>
        <taxon>Bacillati</taxon>
        <taxon>Actinomycetota</taxon>
        <taxon>Actinomycetes</taxon>
        <taxon>Propionibacteriales</taxon>
        <taxon>Kribbellaceae</taxon>
        <taxon>Kribbella</taxon>
    </lineage>
</organism>
<name>A0A7G6WT35_9ACTN</name>
<comment type="similarity">
    <text evidence="3 11">Belongs to the CobT family.</text>
</comment>
<evidence type="ECO:0000256" key="6">
    <source>
        <dbReference type="ARBA" id="ARBA00022573"/>
    </source>
</evidence>
<dbReference type="InterPro" id="IPR023195">
    <property type="entry name" value="Nict_dMeBzImd_PRibTrfase_N"/>
</dbReference>
<reference evidence="13" key="1">
    <citation type="submission" date="2019-09" db="EMBL/GenBank/DDBJ databases">
        <title>Antimicrobial potential of Antarctic Bacteria.</title>
        <authorList>
            <person name="Benaud N."/>
            <person name="Edwards R.J."/>
            <person name="Ferrari B.C."/>
        </authorList>
    </citation>
    <scope>NUCLEOTIDE SEQUENCE [LARGE SCALE GENOMIC DNA]</scope>
    <source>
        <strain evidence="13">SPB151</strain>
    </source>
</reference>
<evidence type="ECO:0000256" key="1">
    <source>
        <dbReference type="ARBA" id="ARBA00002197"/>
    </source>
</evidence>
<dbReference type="EC" id="2.4.2.21" evidence="4 11"/>
<sequence length="411" mass="41678">MWCFRQYCPQIGDSISRDGAGACSWRWEDRSWPPPGGRAPGDFRCGEASWRTAVEEFLAGIGPADETAMRAATERQLLLTKPAGSLGVLEELSIRIAGMTGVCPPAVPTPAVVTVFAADHGVHAQGVSPWPQEVTAAMLANFAAGGAAVNAFAANNRVDVRVVDVGVASDVEGLDIVHAKVRAGTRDLSVEKALSEDEVRAAIGIGFELAGKLVGDGYRCLLTGDMGIANTTASAALIATFTGATAADVTGRGTGIDDATLAHKTDIVATALALHEVPASDPLGALAAYGGLEHAALAGYIMGGAAHKVPVILDGVIAGAAALVAQAFHPAAVEYCVAGHRSAEPGHAVALKTLGLSPLVDLDLRLGEGTGAVLAYPILTCAVRALAEMATFESAGITSGEDDAAGGDGVA</sequence>
<dbReference type="HAMAP" id="MF_00230">
    <property type="entry name" value="CobT"/>
    <property type="match status" value="1"/>
</dbReference>
<dbReference type="EMBL" id="CP043661">
    <property type="protein sequence ID" value="QNE17150.1"/>
    <property type="molecule type" value="Genomic_DNA"/>
</dbReference>
<keyword evidence="6 11" id="KW-0169">Cobalamin biosynthesis</keyword>
<dbReference type="UniPathway" id="UPA00061">
    <property type="reaction ID" value="UER00516"/>
</dbReference>
<dbReference type="GO" id="GO:0009236">
    <property type="term" value="P:cobalamin biosynthetic process"/>
    <property type="evidence" value="ECO:0007669"/>
    <property type="project" value="UniProtKB-UniRule"/>
</dbReference>
<dbReference type="CDD" id="cd02439">
    <property type="entry name" value="DMB-PRT_CobT"/>
    <property type="match status" value="1"/>
</dbReference>
<dbReference type="PANTHER" id="PTHR43463">
    <property type="entry name" value="NICOTINATE-NUCLEOTIDE--DIMETHYLBENZIMIDAZOLE PHOSPHORIBOSYLTRANSFERASE"/>
    <property type="match status" value="1"/>
</dbReference>
<dbReference type="FunFam" id="3.40.50.10210:FF:000001">
    <property type="entry name" value="Nicotinate-nucleotide--dimethylbenzimidazole phosphoribosyltransferase"/>
    <property type="match status" value="1"/>
</dbReference>
<protein>
    <recommendedName>
        <fullName evidence="5 11">Nicotinate-nucleotide--dimethylbenzimidazole phosphoribosyltransferase</fullName>
        <shortName evidence="11">NN:DBI PRT</shortName>
        <ecNumber evidence="4 11">2.4.2.21</ecNumber>
    </recommendedName>
    <alternativeName>
        <fullName evidence="9 11">N(1)-alpha-phosphoribosyltransferase</fullName>
    </alternativeName>
</protein>
<comment type="catalytic activity">
    <reaction evidence="10 11">
        <text>5,6-dimethylbenzimidazole + nicotinate beta-D-ribonucleotide = alpha-ribazole 5'-phosphate + nicotinate + H(+)</text>
        <dbReference type="Rhea" id="RHEA:11196"/>
        <dbReference type="ChEBI" id="CHEBI:15378"/>
        <dbReference type="ChEBI" id="CHEBI:15890"/>
        <dbReference type="ChEBI" id="CHEBI:32544"/>
        <dbReference type="ChEBI" id="CHEBI:57502"/>
        <dbReference type="ChEBI" id="CHEBI:57918"/>
        <dbReference type="EC" id="2.4.2.21"/>
    </reaction>
</comment>
<evidence type="ECO:0000313" key="13">
    <source>
        <dbReference type="Proteomes" id="UP000515563"/>
    </source>
</evidence>
<gene>
    <name evidence="11 12" type="primary">cobT</name>
    <name evidence="12" type="ORF">F1D05_03535</name>
</gene>
<evidence type="ECO:0000256" key="11">
    <source>
        <dbReference type="HAMAP-Rule" id="MF_00230"/>
    </source>
</evidence>
<accession>A0A7G6WT35</accession>
<dbReference type="GO" id="GO:0008939">
    <property type="term" value="F:nicotinate-nucleotide-dimethylbenzimidazole phosphoribosyltransferase activity"/>
    <property type="evidence" value="ECO:0007669"/>
    <property type="project" value="UniProtKB-UniRule"/>
</dbReference>
<dbReference type="PANTHER" id="PTHR43463:SF1">
    <property type="entry name" value="NICOTINATE-NUCLEOTIDE--DIMETHYLBENZIMIDAZOLE PHOSPHORIBOSYLTRANSFERASE"/>
    <property type="match status" value="1"/>
</dbReference>
<comment type="function">
    <text evidence="1 11">Catalyzes the synthesis of alpha-ribazole-5'-phosphate from nicotinate mononucleotide (NAMN) and 5,6-dimethylbenzimidazole (DMB).</text>
</comment>
<evidence type="ECO:0000256" key="9">
    <source>
        <dbReference type="ARBA" id="ARBA00030686"/>
    </source>
</evidence>
<evidence type="ECO:0000313" key="12">
    <source>
        <dbReference type="EMBL" id="QNE17150.1"/>
    </source>
</evidence>
<keyword evidence="8 11" id="KW-0808">Transferase</keyword>
<dbReference type="Proteomes" id="UP000515563">
    <property type="component" value="Chromosome"/>
</dbReference>